<dbReference type="EMBL" id="NEDP02076731">
    <property type="protein sequence ID" value="OWF35371.1"/>
    <property type="molecule type" value="Genomic_DNA"/>
</dbReference>
<evidence type="ECO:0000256" key="10">
    <source>
        <dbReference type="SAM" id="MobiDB-lite"/>
    </source>
</evidence>
<feature type="transmembrane region" description="Helical" evidence="9">
    <location>
        <begin position="34"/>
        <end position="51"/>
    </location>
</feature>
<dbReference type="Proteomes" id="UP000242188">
    <property type="component" value="Unassembled WGS sequence"/>
</dbReference>
<evidence type="ECO:0000256" key="7">
    <source>
        <dbReference type="ARBA" id="ARBA00023136"/>
    </source>
</evidence>
<evidence type="ECO:0000256" key="8">
    <source>
        <dbReference type="ARBA" id="ARBA00023303"/>
    </source>
</evidence>
<dbReference type="GO" id="GO:0034220">
    <property type="term" value="P:monoatomic ion transmembrane transport"/>
    <property type="evidence" value="ECO:0007669"/>
    <property type="project" value="UniProtKB-KW"/>
</dbReference>
<dbReference type="PROSITE" id="PS51013">
    <property type="entry name" value="PANNEXIN"/>
    <property type="match status" value="1"/>
</dbReference>
<feature type="transmembrane region" description="Helical" evidence="9">
    <location>
        <begin position="301"/>
        <end position="325"/>
    </location>
</feature>
<evidence type="ECO:0000256" key="3">
    <source>
        <dbReference type="ARBA" id="ARBA00022475"/>
    </source>
</evidence>
<comment type="subcellular location">
    <subcellularLocation>
        <location evidence="1 9">Cell membrane</location>
        <topology evidence="1 9">Multi-pass membrane protein</topology>
    </subcellularLocation>
</comment>
<keyword evidence="12" id="KW-1185">Reference proteome</keyword>
<keyword evidence="2 9" id="KW-0813">Transport</keyword>
<evidence type="ECO:0000256" key="6">
    <source>
        <dbReference type="ARBA" id="ARBA00023065"/>
    </source>
</evidence>
<dbReference type="AlphaFoldDB" id="A0A210PFY8"/>
<dbReference type="GO" id="GO:0005886">
    <property type="term" value="C:plasma membrane"/>
    <property type="evidence" value="ECO:0007669"/>
    <property type="project" value="UniProtKB-SubCell"/>
</dbReference>
<feature type="transmembrane region" description="Helical" evidence="9">
    <location>
        <begin position="110"/>
        <end position="128"/>
    </location>
</feature>
<gene>
    <name evidence="9" type="primary">inx</name>
    <name evidence="11" type="ORF">KP79_PYT19497</name>
</gene>
<keyword evidence="4 9" id="KW-0812">Transmembrane</keyword>
<keyword evidence="3" id="KW-1003">Cell membrane</keyword>
<evidence type="ECO:0000256" key="4">
    <source>
        <dbReference type="ARBA" id="ARBA00022692"/>
    </source>
</evidence>
<dbReference type="Pfam" id="PF00876">
    <property type="entry name" value="Innexin"/>
    <property type="match status" value="1"/>
</dbReference>
<reference evidence="11 12" key="1">
    <citation type="journal article" date="2017" name="Nat. Ecol. Evol.">
        <title>Scallop genome provides insights into evolution of bilaterian karyotype and development.</title>
        <authorList>
            <person name="Wang S."/>
            <person name="Zhang J."/>
            <person name="Jiao W."/>
            <person name="Li J."/>
            <person name="Xun X."/>
            <person name="Sun Y."/>
            <person name="Guo X."/>
            <person name="Huan P."/>
            <person name="Dong B."/>
            <person name="Zhang L."/>
            <person name="Hu X."/>
            <person name="Sun X."/>
            <person name="Wang J."/>
            <person name="Zhao C."/>
            <person name="Wang Y."/>
            <person name="Wang D."/>
            <person name="Huang X."/>
            <person name="Wang R."/>
            <person name="Lv J."/>
            <person name="Li Y."/>
            <person name="Zhang Z."/>
            <person name="Liu B."/>
            <person name="Lu W."/>
            <person name="Hui Y."/>
            <person name="Liang J."/>
            <person name="Zhou Z."/>
            <person name="Hou R."/>
            <person name="Li X."/>
            <person name="Liu Y."/>
            <person name="Li H."/>
            <person name="Ning X."/>
            <person name="Lin Y."/>
            <person name="Zhao L."/>
            <person name="Xing Q."/>
            <person name="Dou J."/>
            <person name="Li Y."/>
            <person name="Mao J."/>
            <person name="Guo H."/>
            <person name="Dou H."/>
            <person name="Li T."/>
            <person name="Mu C."/>
            <person name="Jiang W."/>
            <person name="Fu Q."/>
            <person name="Fu X."/>
            <person name="Miao Y."/>
            <person name="Liu J."/>
            <person name="Yu Q."/>
            <person name="Li R."/>
            <person name="Liao H."/>
            <person name="Li X."/>
            <person name="Kong Y."/>
            <person name="Jiang Z."/>
            <person name="Chourrout D."/>
            <person name="Li R."/>
            <person name="Bao Z."/>
        </authorList>
    </citation>
    <scope>NUCLEOTIDE SEQUENCE [LARGE SCALE GENOMIC DNA]</scope>
    <source>
        <strain evidence="11 12">PY_sf001</strain>
    </source>
</reference>
<keyword evidence="7 9" id="KW-0472">Membrane</keyword>
<dbReference type="GO" id="GO:0005921">
    <property type="term" value="C:gap junction"/>
    <property type="evidence" value="ECO:0007669"/>
    <property type="project" value="UniProtKB-UniRule"/>
</dbReference>
<dbReference type="PANTHER" id="PTHR11893">
    <property type="entry name" value="INNEXIN"/>
    <property type="match status" value="1"/>
</dbReference>
<organism evidence="11 12">
    <name type="scientific">Mizuhopecten yessoensis</name>
    <name type="common">Japanese scallop</name>
    <name type="synonym">Patinopecten yessoensis</name>
    <dbReference type="NCBI Taxonomy" id="6573"/>
    <lineage>
        <taxon>Eukaryota</taxon>
        <taxon>Metazoa</taxon>
        <taxon>Spiralia</taxon>
        <taxon>Lophotrochozoa</taxon>
        <taxon>Mollusca</taxon>
        <taxon>Bivalvia</taxon>
        <taxon>Autobranchia</taxon>
        <taxon>Pteriomorphia</taxon>
        <taxon>Pectinida</taxon>
        <taxon>Pectinoidea</taxon>
        <taxon>Pectinidae</taxon>
        <taxon>Mizuhopecten</taxon>
    </lineage>
</organism>
<comment type="caution">
    <text evidence="11">The sequence shown here is derived from an EMBL/GenBank/DDBJ whole genome shotgun (WGS) entry which is preliminary data.</text>
</comment>
<dbReference type="InterPro" id="IPR000990">
    <property type="entry name" value="Innexin"/>
</dbReference>
<feature type="compositionally biased region" description="Gly residues" evidence="10">
    <location>
        <begin position="422"/>
        <end position="438"/>
    </location>
</feature>
<evidence type="ECO:0000256" key="9">
    <source>
        <dbReference type="RuleBase" id="RU010713"/>
    </source>
</evidence>
<comment type="similarity">
    <text evidence="9">Belongs to the pannexin family.</text>
</comment>
<dbReference type="PANTHER" id="PTHR11893:SF36">
    <property type="entry name" value="INNEXIN-5"/>
    <property type="match status" value="1"/>
</dbReference>
<evidence type="ECO:0000313" key="12">
    <source>
        <dbReference type="Proteomes" id="UP000242188"/>
    </source>
</evidence>
<accession>A0A210PFY8</accession>
<feature type="transmembrane region" description="Helical" evidence="9">
    <location>
        <begin position="206"/>
        <end position="231"/>
    </location>
</feature>
<name>A0A210PFY8_MIZYE</name>
<dbReference type="OrthoDB" id="5867527at2759"/>
<dbReference type="PRINTS" id="PR01262">
    <property type="entry name" value="INNEXIN"/>
</dbReference>
<evidence type="ECO:0000313" key="11">
    <source>
        <dbReference type="EMBL" id="OWF35371.1"/>
    </source>
</evidence>
<keyword evidence="8 9" id="KW-0407">Ion channel</keyword>
<comment type="function">
    <text evidence="9">Structural component of the gap junctions.</text>
</comment>
<evidence type="ECO:0000256" key="5">
    <source>
        <dbReference type="ARBA" id="ARBA00022989"/>
    </source>
</evidence>
<proteinExistence type="inferred from homology"/>
<keyword evidence="6 9" id="KW-0406">Ion transport</keyword>
<evidence type="ECO:0000256" key="1">
    <source>
        <dbReference type="ARBA" id="ARBA00004651"/>
    </source>
</evidence>
<protein>
    <recommendedName>
        <fullName evidence="9">Innexin</fullName>
    </recommendedName>
</protein>
<keyword evidence="5 9" id="KW-1133">Transmembrane helix</keyword>
<evidence type="ECO:0000256" key="2">
    <source>
        <dbReference type="ARBA" id="ARBA00022448"/>
    </source>
</evidence>
<sequence length="445" mass="51885">MPLGLVTFLDGLLGPILYAPGSKIAFDDNYIDRISRYYTIMFLLFFNIYVVTEEYVGKPIYCWCPPEFTENEVKYTNDLCWVSNTYYLPFEIQVPAYFQERKDESDEITYYQWVPLVLFLQALMFYLPRLVWKLYATRAGIEVKKMCILAKLSIDVFAEDREQRLRHIASYLDAYAVNTKHFRGGICSPVREKFAKQIGFGCGRHFGNFFITLSILVRLLYFANAFGQLFFLNEFLGNKFYLFGIEVVQAFLAGLDWTMSPRFPRMTLCDLDRRQLSNVNRYTLQCVIPINLYNEKIFLFLWFWFLIISVLSLVNLCVTIVIAALPHYKETFMMKYLKMAKIYDVKQKSSQRKVCRRFLKIYLTQDTVFVIKRISDNTNTAVTTDVVMYLFYRFLNRERKRTGNDNILKLFPPEPEEKFSNGAGGGQKMGGGGGGGGGRKGKKRK</sequence>
<feature type="region of interest" description="Disordered" evidence="10">
    <location>
        <begin position="405"/>
        <end position="445"/>
    </location>
</feature>